<dbReference type="Pfam" id="PF02515">
    <property type="entry name" value="CoA_transf_3"/>
    <property type="match status" value="1"/>
</dbReference>
<dbReference type="Proteomes" id="UP000183987">
    <property type="component" value="Unassembled WGS sequence"/>
</dbReference>
<accession>A0A1M5A992</accession>
<dbReference type="InterPro" id="IPR050483">
    <property type="entry name" value="CoA-transferase_III_domain"/>
</dbReference>
<dbReference type="RefSeq" id="WP_245810616.1">
    <property type="nucleotide sequence ID" value="NZ_FQUE01000004.1"/>
</dbReference>
<proteinExistence type="predicted"/>
<dbReference type="AlphaFoldDB" id="A0A1M5A992"/>
<dbReference type="InterPro" id="IPR003673">
    <property type="entry name" value="CoA-Trfase_fam_III"/>
</dbReference>
<dbReference type="InterPro" id="IPR023606">
    <property type="entry name" value="CoA-Trfase_III_dom_1_sf"/>
</dbReference>
<keyword evidence="1 2" id="KW-0808">Transferase</keyword>
<dbReference type="PANTHER" id="PTHR48207:SF3">
    <property type="entry name" value="SUCCINATE--HYDROXYMETHYLGLUTARATE COA-TRANSFERASE"/>
    <property type="match status" value="1"/>
</dbReference>
<dbReference type="Gene3D" id="3.40.50.10540">
    <property type="entry name" value="Crotonobetainyl-coa:carnitine coa-transferase, domain 1"/>
    <property type="match status" value="1"/>
</dbReference>
<reference evidence="3" key="1">
    <citation type="submission" date="2016-11" db="EMBL/GenBank/DDBJ databases">
        <authorList>
            <person name="Varghese N."/>
            <person name="Submissions S."/>
        </authorList>
    </citation>
    <scope>NUCLEOTIDE SEQUENCE [LARGE SCALE GENOMIC DNA]</scope>
    <source>
        <strain evidence="3">DSM 29326</strain>
    </source>
</reference>
<keyword evidence="3" id="KW-1185">Reference proteome</keyword>
<evidence type="ECO:0000313" key="3">
    <source>
        <dbReference type="Proteomes" id="UP000183987"/>
    </source>
</evidence>
<name>A0A1M5A992_LOKAT</name>
<evidence type="ECO:0000256" key="1">
    <source>
        <dbReference type="ARBA" id="ARBA00022679"/>
    </source>
</evidence>
<dbReference type="Gene3D" id="3.30.1540.10">
    <property type="entry name" value="formyl-coa transferase, domain 3"/>
    <property type="match status" value="1"/>
</dbReference>
<dbReference type="EMBL" id="FQUE01000004">
    <property type="protein sequence ID" value="SHF26657.1"/>
    <property type="molecule type" value="Genomic_DNA"/>
</dbReference>
<dbReference type="STRING" id="366533.SAMN05444339_104302"/>
<sequence length="399" mass="42265">MTMATRPGAALSGLKVIDCTRVLGGPFCSQWLGDHGAEVIKIEPPQGDETRGWGPPFKDGASSYFIGVNRSKRGIALDLAQEDGRAVLHRLLAEADVLIENFKTGTLEKWGIGYDTLSQRYPRLIHARLSGFGADGPLGGLPGYDAIVQAQAGLMSVNGARGDGPLRMGVPLVDIATGMSLAFGIMAAAFERQTSGRGQFVEASLYDVACSLLFPHSANYFLSGTVAGRSGNQHANVVPYDMFDCGADKIFIGCGNDGQWRKLCAILGDPGFAADPTYATNADRLANIDAMRARLVALLAPHDAHAITRQLMEAGVPAGRVNTVADVFTAAHTLHRDMLVEIGDYRGAGNPVKLSRTPARFDRTPPRFGQDTHAVLTEHGYTDAQIDAMLAAGAAAAAT</sequence>
<dbReference type="PANTHER" id="PTHR48207">
    <property type="entry name" value="SUCCINATE--HYDROXYMETHYLGLUTARATE COA-TRANSFERASE"/>
    <property type="match status" value="1"/>
</dbReference>
<dbReference type="SUPFAM" id="SSF89796">
    <property type="entry name" value="CoA-transferase family III (CaiB/BaiF)"/>
    <property type="match status" value="1"/>
</dbReference>
<organism evidence="2 3">
    <name type="scientific">Loktanella atrilutea</name>
    <dbReference type="NCBI Taxonomy" id="366533"/>
    <lineage>
        <taxon>Bacteria</taxon>
        <taxon>Pseudomonadati</taxon>
        <taxon>Pseudomonadota</taxon>
        <taxon>Alphaproteobacteria</taxon>
        <taxon>Rhodobacterales</taxon>
        <taxon>Roseobacteraceae</taxon>
        <taxon>Loktanella</taxon>
    </lineage>
</organism>
<dbReference type="GO" id="GO:0008410">
    <property type="term" value="F:CoA-transferase activity"/>
    <property type="evidence" value="ECO:0007669"/>
    <property type="project" value="TreeGrafter"/>
</dbReference>
<protein>
    <submittedName>
        <fullName evidence="2">Formyl-CoA transferase</fullName>
    </submittedName>
</protein>
<gene>
    <name evidence="2" type="ORF">SAMN05444339_104302</name>
</gene>
<dbReference type="InterPro" id="IPR044855">
    <property type="entry name" value="CoA-Trfase_III_dom3_sf"/>
</dbReference>
<evidence type="ECO:0000313" key="2">
    <source>
        <dbReference type="EMBL" id="SHF26657.1"/>
    </source>
</evidence>